<proteinExistence type="predicted"/>
<evidence type="ECO:0000256" key="4">
    <source>
        <dbReference type="ARBA" id="ARBA00022840"/>
    </source>
</evidence>
<comment type="subcellular location">
    <subcellularLocation>
        <location evidence="1">Cytoplasm</location>
    </subcellularLocation>
</comment>
<dbReference type="Pfam" id="PF06723">
    <property type="entry name" value="MreB_Mbl"/>
    <property type="match status" value="1"/>
</dbReference>
<dbReference type="SMART" id="SM00268">
    <property type="entry name" value="ACTIN"/>
    <property type="match status" value="1"/>
</dbReference>
<dbReference type="PANTHER" id="PTHR42749">
    <property type="entry name" value="CELL SHAPE-DETERMINING PROTEIN MREB"/>
    <property type="match status" value="1"/>
</dbReference>
<evidence type="ECO:0000313" key="5">
    <source>
        <dbReference type="EMBL" id="VAW42226.1"/>
    </source>
</evidence>
<dbReference type="InterPro" id="IPR056546">
    <property type="entry name" value="MreB_MamK-like"/>
</dbReference>
<keyword evidence="3" id="KW-0547">Nucleotide-binding</keyword>
<dbReference type="Gene3D" id="3.30.420.40">
    <property type="match status" value="2"/>
</dbReference>
<dbReference type="NCBIfam" id="NF040964">
    <property type="entry name" value="MamK"/>
    <property type="match status" value="1"/>
</dbReference>
<dbReference type="CDD" id="cd24009">
    <property type="entry name" value="ASKHA_NBD_MamK"/>
    <property type="match status" value="1"/>
</dbReference>
<evidence type="ECO:0000256" key="3">
    <source>
        <dbReference type="ARBA" id="ARBA00022741"/>
    </source>
</evidence>
<dbReference type="AlphaFoldDB" id="A0A3B0WCE6"/>
<dbReference type="InterPro" id="IPR043129">
    <property type="entry name" value="ATPase_NBD"/>
</dbReference>
<dbReference type="SUPFAM" id="SSF53067">
    <property type="entry name" value="Actin-like ATPase domain"/>
    <property type="match status" value="2"/>
</dbReference>
<dbReference type="EMBL" id="UOEX01000425">
    <property type="protein sequence ID" value="VAW42226.1"/>
    <property type="molecule type" value="Genomic_DNA"/>
</dbReference>
<evidence type="ECO:0000256" key="2">
    <source>
        <dbReference type="ARBA" id="ARBA00022490"/>
    </source>
</evidence>
<dbReference type="PANTHER" id="PTHR42749:SF1">
    <property type="entry name" value="CELL SHAPE-DETERMINING PROTEIN MREB"/>
    <property type="match status" value="1"/>
</dbReference>
<sequence>MSDDQETTQLLLGIDFGTSRTAVMSNRGYKKITRSIVGYPKDIIGIKFLGKSQVFGDEALKNRSALTLYHPLEDGVVREASEKDYNAALELLKHVINEARQGEEMEVAGIIGVPSRASIMNKELLLKIAREVMPVAMVVSEPFMVAYHLNKLNNCIIVDIGAGTVDICGVKGSIPGSKDQITIIKGGDYIDERLESTIQQKYYDVQITRNLVRTIKEQHAFVGPPEQPLNVTLRSDGRPGEYDITTEMRAVCESIVPDIVENVLTIMKGYDPEDQTEVLQNIILAGGGSNIKGLDKMVADRLSEYGEIGVTCVSDPDYSGCAGALKLAQDLPPQHWDKIGFAG</sequence>
<evidence type="ECO:0000256" key="1">
    <source>
        <dbReference type="ARBA" id="ARBA00004496"/>
    </source>
</evidence>
<protein>
    <submittedName>
        <fullName evidence="5">Rod shape-determining protein MreB</fullName>
    </submittedName>
</protein>
<keyword evidence="2" id="KW-0963">Cytoplasm</keyword>
<organism evidence="5">
    <name type="scientific">hydrothermal vent metagenome</name>
    <dbReference type="NCBI Taxonomy" id="652676"/>
    <lineage>
        <taxon>unclassified sequences</taxon>
        <taxon>metagenomes</taxon>
        <taxon>ecological metagenomes</taxon>
    </lineage>
</organism>
<accession>A0A3B0WCE6</accession>
<name>A0A3B0WCE6_9ZZZZ</name>
<dbReference type="GO" id="GO:0005524">
    <property type="term" value="F:ATP binding"/>
    <property type="evidence" value="ECO:0007669"/>
    <property type="project" value="UniProtKB-KW"/>
</dbReference>
<keyword evidence="4" id="KW-0067">ATP-binding</keyword>
<dbReference type="InterPro" id="IPR004000">
    <property type="entry name" value="Actin"/>
</dbReference>
<gene>
    <name evidence="5" type="ORF">MNBD_DELTA03-1291</name>
</gene>
<reference evidence="5" key="1">
    <citation type="submission" date="2018-06" db="EMBL/GenBank/DDBJ databases">
        <authorList>
            <person name="Zhirakovskaya E."/>
        </authorList>
    </citation>
    <scope>NUCLEOTIDE SEQUENCE</scope>
</reference>
<dbReference type="GO" id="GO:0005737">
    <property type="term" value="C:cytoplasm"/>
    <property type="evidence" value="ECO:0007669"/>
    <property type="project" value="UniProtKB-SubCell"/>
</dbReference>